<accession>A0ABZ0Q8D2</accession>
<keyword evidence="3" id="KW-1185">Reference proteome</keyword>
<dbReference type="InterPro" id="IPR029044">
    <property type="entry name" value="Nucleotide-diphossugar_trans"/>
</dbReference>
<evidence type="ECO:0000313" key="3">
    <source>
        <dbReference type="Proteomes" id="UP001302696"/>
    </source>
</evidence>
<dbReference type="Pfam" id="PF04488">
    <property type="entry name" value="Gly_transf_sug"/>
    <property type="match status" value="1"/>
</dbReference>
<reference evidence="3" key="1">
    <citation type="submission" date="2024-06" db="EMBL/GenBank/DDBJ databases">
        <authorList>
            <person name="Chang H.C."/>
            <person name="Mun S.Y."/>
        </authorList>
    </citation>
    <scope>NUCLEOTIDE SEQUENCE [LARGE SCALE GENOMIC DNA]</scope>
    <source>
        <strain evidence="3">KT1</strain>
    </source>
</reference>
<organism evidence="2 3">
    <name type="scientific">Pediococcus inopinatus</name>
    <dbReference type="NCBI Taxonomy" id="114090"/>
    <lineage>
        <taxon>Bacteria</taxon>
        <taxon>Bacillati</taxon>
        <taxon>Bacillota</taxon>
        <taxon>Bacilli</taxon>
        <taxon>Lactobacillales</taxon>
        <taxon>Lactobacillaceae</taxon>
        <taxon>Pediococcus</taxon>
    </lineage>
</organism>
<dbReference type="PANTHER" id="PTHR32385:SF15">
    <property type="entry name" value="INOSITOL PHOSPHOCERAMIDE MANNOSYLTRANSFERASE 1"/>
    <property type="match status" value="1"/>
</dbReference>
<dbReference type="PANTHER" id="PTHR32385">
    <property type="entry name" value="MANNOSYL PHOSPHORYLINOSITOL CERAMIDE SYNTHASE"/>
    <property type="match status" value="1"/>
</dbReference>
<dbReference type="SUPFAM" id="SSF53448">
    <property type="entry name" value="Nucleotide-diphospho-sugar transferases"/>
    <property type="match status" value="1"/>
</dbReference>
<sequence>MIPKIIHYCWFGGKPLTEKILKNIESWKKYCPDYQIIQWNESNFDVKKYKFAFEAYEVGQWAFVSDVARLDIIYNYGGFYLDTDVELLKSLDYFIDNKVFFAREDRFTINTGIGFGAEMKNQFVLENLSMYKNKHFINGDGSFNRILCVDITTHLLSLIGIRPSSKIETSKKIKVYPREYFCPVRIGSGRTVITNRTFSIHHYDASWKDGSGCTSNWLVPIKKVAKFYVDSLFGFGTYNNLKSYVIHKK</sequence>
<protein>
    <submittedName>
        <fullName evidence="2">Glycosyltransferase</fullName>
    </submittedName>
</protein>
<dbReference type="InterPro" id="IPR051706">
    <property type="entry name" value="Glycosyltransferase_domain"/>
</dbReference>
<dbReference type="InterPro" id="IPR007577">
    <property type="entry name" value="GlycoTrfase_DXD_sugar-bd_CS"/>
</dbReference>
<dbReference type="RefSeq" id="WP_323709109.1">
    <property type="nucleotide sequence ID" value="NZ_CP104778.1"/>
</dbReference>
<keyword evidence="1" id="KW-0808">Transferase</keyword>
<dbReference type="EMBL" id="CP104778">
    <property type="protein sequence ID" value="WPC22380.1"/>
    <property type="molecule type" value="Genomic_DNA"/>
</dbReference>
<dbReference type="Proteomes" id="UP001302696">
    <property type="component" value="Chromosome"/>
</dbReference>
<evidence type="ECO:0000313" key="2">
    <source>
        <dbReference type="EMBL" id="WPC22380.1"/>
    </source>
</evidence>
<proteinExistence type="predicted"/>
<dbReference type="Gene3D" id="3.90.550.20">
    <property type="match status" value="1"/>
</dbReference>
<gene>
    <name evidence="2" type="ORF">N6G96_03975</name>
</gene>
<evidence type="ECO:0000256" key="1">
    <source>
        <dbReference type="ARBA" id="ARBA00022679"/>
    </source>
</evidence>
<name>A0ABZ0Q8D2_9LACO</name>